<evidence type="ECO:0000256" key="6">
    <source>
        <dbReference type="ARBA" id="ARBA00022989"/>
    </source>
</evidence>
<evidence type="ECO:0000256" key="7">
    <source>
        <dbReference type="ARBA" id="ARBA00023136"/>
    </source>
</evidence>
<feature type="region of interest" description="Disordered" evidence="11">
    <location>
        <begin position="702"/>
        <end position="780"/>
    </location>
</feature>
<accession>A0A4W2GPQ8</accession>
<feature type="compositionally biased region" description="Basic and acidic residues" evidence="11">
    <location>
        <begin position="760"/>
        <end position="780"/>
    </location>
</feature>
<dbReference type="CDD" id="cd05751">
    <property type="entry name" value="IgC2_D1_LILR_KIR_like"/>
    <property type="match status" value="1"/>
</dbReference>
<evidence type="ECO:0000256" key="10">
    <source>
        <dbReference type="ARBA" id="ARBA00023319"/>
    </source>
</evidence>
<dbReference type="InterPro" id="IPR007110">
    <property type="entry name" value="Ig-like_dom"/>
</dbReference>
<feature type="compositionally biased region" description="Polar residues" evidence="11">
    <location>
        <begin position="586"/>
        <end position="596"/>
    </location>
</feature>
<dbReference type="SUPFAM" id="SSF48726">
    <property type="entry name" value="Immunoglobulin"/>
    <property type="match status" value="4"/>
</dbReference>
<evidence type="ECO:0000256" key="4">
    <source>
        <dbReference type="ARBA" id="ARBA00022729"/>
    </source>
</evidence>
<evidence type="ECO:0000256" key="8">
    <source>
        <dbReference type="ARBA" id="ARBA00023157"/>
    </source>
</evidence>
<dbReference type="Gene3D" id="2.60.40.10">
    <property type="entry name" value="Immunoglobulins"/>
    <property type="match status" value="4"/>
</dbReference>
<dbReference type="SMART" id="SM00408">
    <property type="entry name" value="IGc2"/>
    <property type="match status" value="3"/>
</dbReference>
<feature type="domain" description="Ig-like" evidence="13">
    <location>
        <begin position="134"/>
        <end position="221"/>
    </location>
</feature>
<keyword evidence="4 12" id="KW-0732">Signal</keyword>
<feature type="compositionally biased region" description="Low complexity" evidence="11">
    <location>
        <begin position="230"/>
        <end position="245"/>
    </location>
</feature>
<dbReference type="AlphaFoldDB" id="A0A4W2GPQ8"/>
<evidence type="ECO:0000256" key="5">
    <source>
        <dbReference type="ARBA" id="ARBA00022737"/>
    </source>
</evidence>
<dbReference type="Pfam" id="PF00047">
    <property type="entry name" value="ig"/>
    <property type="match status" value="1"/>
</dbReference>
<reference evidence="14" key="2">
    <citation type="submission" date="2025-08" db="UniProtKB">
        <authorList>
            <consortium name="Ensembl"/>
        </authorList>
    </citation>
    <scope>IDENTIFICATION</scope>
</reference>
<dbReference type="GO" id="GO:0032396">
    <property type="term" value="F:inhibitory MHC class I receptor activity"/>
    <property type="evidence" value="ECO:0007669"/>
    <property type="project" value="TreeGrafter"/>
</dbReference>
<feature type="chain" id="PRO_5021321554" evidence="12">
    <location>
        <begin position="20"/>
        <end position="780"/>
    </location>
</feature>
<dbReference type="PANTHER" id="PTHR11738">
    <property type="entry name" value="MHC CLASS I NK CELL RECEPTOR"/>
    <property type="match status" value="1"/>
</dbReference>
<keyword evidence="9" id="KW-0325">Glycoprotein</keyword>
<keyword evidence="6" id="KW-1133">Transmembrane helix</keyword>
<dbReference type="Pfam" id="PF13895">
    <property type="entry name" value="Ig_2"/>
    <property type="match status" value="1"/>
</dbReference>
<gene>
    <name evidence="14" type="primary">LOC113888889</name>
</gene>
<evidence type="ECO:0000259" key="13">
    <source>
        <dbReference type="PROSITE" id="PS50835"/>
    </source>
</evidence>
<reference evidence="15" key="1">
    <citation type="submission" date="2018-11" db="EMBL/GenBank/DDBJ databases">
        <title>Haplotype-resolved cattle genomes.</title>
        <authorList>
            <person name="Low W.Y."/>
            <person name="Tearle R."/>
            <person name="Bickhart D.M."/>
            <person name="Rosen B.D."/>
            <person name="Koren S."/>
            <person name="Rhie A."/>
            <person name="Hiendleder S."/>
            <person name="Phillippy A.M."/>
            <person name="Smith T.P.L."/>
            <person name="Williams J.L."/>
        </authorList>
    </citation>
    <scope>NUCLEOTIDE SEQUENCE [LARGE SCALE GENOMIC DNA]</scope>
</reference>
<dbReference type="InterPro" id="IPR013151">
    <property type="entry name" value="Immunoglobulin_dom"/>
</dbReference>
<dbReference type="GO" id="GO:0005886">
    <property type="term" value="C:plasma membrane"/>
    <property type="evidence" value="ECO:0007669"/>
    <property type="project" value="UniProtKB-SubCell"/>
</dbReference>
<feature type="domain" description="Ig-like" evidence="13">
    <location>
        <begin position="480"/>
        <end position="551"/>
    </location>
</feature>
<protein>
    <submittedName>
        <fullName evidence="14">Leukocyte immunoglobulin-like receptor subfamily A member 6</fullName>
    </submittedName>
</protein>
<dbReference type="GO" id="GO:0019221">
    <property type="term" value="P:cytokine-mediated signaling pathway"/>
    <property type="evidence" value="ECO:0007669"/>
    <property type="project" value="TreeGrafter"/>
</dbReference>
<comment type="subcellular location">
    <subcellularLocation>
        <location evidence="1">Cell membrane</location>
        <topology evidence="1">Single-pass membrane protein</topology>
    </subcellularLocation>
</comment>
<evidence type="ECO:0000256" key="11">
    <source>
        <dbReference type="SAM" id="MobiDB-lite"/>
    </source>
</evidence>
<keyword evidence="3" id="KW-0812">Transmembrane</keyword>
<proteinExistence type="predicted"/>
<dbReference type="InterPro" id="IPR036179">
    <property type="entry name" value="Ig-like_dom_sf"/>
</dbReference>
<dbReference type="InterPro" id="IPR003599">
    <property type="entry name" value="Ig_sub"/>
</dbReference>
<evidence type="ECO:0000256" key="1">
    <source>
        <dbReference type="ARBA" id="ARBA00004162"/>
    </source>
</evidence>
<keyword evidence="8" id="KW-1015">Disulfide bond</keyword>
<keyword evidence="5" id="KW-0677">Repeat</keyword>
<dbReference type="GO" id="GO:0002764">
    <property type="term" value="P:immune response-regulating signaling pathway"/>
    <property type="evidence" value="ECO:0007669"/>
    <property type="project" value="TreeGrafter"/>
</dbReference>
<dbReference type="SMART" id="SM00409">
    <property type="entry name" value="IG"/>
    <property type="match status" value="4"/>
</dbReference>
<keyword evidence="2" id="KW-1003">Cell membrane</keyword>
<evidence type="ECO:0000313" key="15">
    <source>
        <dbReference type="Proteomes" id="UP000429181"/>
    </source>
</evidence>
<evidence type="ECO:0000313" key="14">
    <source>
        <dbReference type="Ensembl" id="ENSBIXP00005019086.1"/>
    </source>
</evidence>
<sequence>MAPMLPALLCLGEMGGAGGALVWRDLQPACSIRVPQGPGDSPGGEALLRAEGTPLTGRCLPGLSVGLRTQVQAGESVPGPSSLLSWGQGHPQAVGRGRAARGSRRGIWEVWAESRDLGGMPGEPASDFLPGTLPKPTIWAEPGSVVSWGSPVTIWCQGPPGAQEFHLDKEGNPVFWDREKPPGPRDKARFSIHYMGQDHAGSYQCYYRTRTGWSERSDPLQLVVTGEGHSGASGSALGRASALRGCPSHSPALGRGGERRVGAPRNQLPPSLLGPYGKPSLSALPSPVVMSGGNVTLQCGFHQGFNRFLLTKEGEDESSRALDGQQMLDGQTQALFPVGPVTPGHGWTFRCYGFYRDTPPVWSAPSDPLELLVPGLSGKPSLLTPQGPVVTSGQNLTLQCRSDVGYTRFALSKVGGQDLPQRPAQRPQGGLSQADFPLGPVGTVHRGQYRCYGGHGLSSEWSAPSETLELLVAGRLRDRPSLSVRPGPTVAPGENVTLLCQSGERTDTFLLFKEGTAHRPLRLHSQDQAGRYQAEFSLSPVTSAHGGTYRCYGSLSTDPYLLSQPSEPLVLVVSGAADPGPEDRGPQSSSSPATGAQDQAIYAAVSDTHSEVGLQLDHRVRPLLPSGHHRPPVAKLSPAHVLLCSHPSSSHAHPTPPSRLPGSCCDPTLPLPCDLTAPPSGRHVLWLTLWCRGAAPGLMRMRASVDGPHGPGPPPSPPAKGAGERAPPPRPCRYGRRSARGERGPTPTSWRSPRMQGADEESKSRDGTGRLGRADSGGRS</sequence>
<feature type="region of interest" description="Disordered" evidence="11">
    <location>
        <begin position="229"/>
        <end position="272"/>
    </location>
</feature>
<dbReference type="Proteomes" id="UP000429181">
    <property type="component" value="Unassembled WGS sequence"/>
</dbReference>
<dbReference type="PROSITE" id="PS50835">
    <property type="entry name" value="IG_LIKE"/>
    <property type="match status" value="2"/>
</dbReference>
<dbReference type="GeneTree" id="ENSGT01100000263478"/>
<keyword evidence="10" id="KW-0393">Immunoglobulin domain</keyword>
<feature type="signal peptide" evidence="12">
    <location>
        <begin position="1"/>
        <end position="19"/>
    </location>
</feature>
<name>A0A4W2GPQ8_BOBOX</name>
<dbReference type="InterPro" id="IPR003598">
    <property type="entry name" value="Ig_sub2"/>
</dbReference>
<dbReference type="PANTHER" id="PTHR11738:SF179">
    <property type="entry name" value="LEUKOCYTE IMMUNOGLOBULIN-LIKE RECEPTOR SUBFAMILY A MEMBER 5"/>
    <property type="match status" value="1"/>
</dbReference>
<evidence type="ECO:0000256" key="2">
    <source>
        <dbReference type="ARBA" id="ARBA00022475"/>
    </source>
</evidence>
<feature type="region of interest" description="Disordered" evidence="11">
    <location>
        <begin position="74"/>
        <end position="99"/>
    </location>
</feature>
<evidence type="ECO:0000256" key="3">
    <source>
        <dbReference type="ARBA" id="ARBA00022692"/>
    </source>
</evidence>
<dbReference type="InterPro" id="IPR013783">
    <property type="entry name" value="Ig-like_fold"/>
</dbReference>
<dbReference type="Ensembl" id="ENSBIXT00005031723.1">
    <property type="protein sequence ID" value="ENSBIXP00005019086.1"/>
    <property type="gene ID" value="ENSBIXG00005003801.1"/>
</dbReference>
<dbReference type="FunFam" id="2.60.40.10:FF:000049">
    <property type="entry name" value="Leukocyte immunoglobulin-like receptor subfamily B member 1"/>
    <property type="match status" value="4"/>
</dbReference>
<dbReference type="InterPro" id="IPR050412">
    <property type="entry name" value="Ig-like_Receptors_ImmuneReg"/>
</dbReference>
<feature type="region of interest" description="Disordered" evidence="11">
    <location>
        <begin position="574"/>
        <end position="596"/>
    </location>
</feature>
<keyword evidence="7" id="KW-0472">Membrane</keyword>
<organism evidence="14 15">
    <name type="scientific">Bos indicus x Bos taurus</name>
    <name type="common">Hybrid cattle</name>
    <dbReference type="NCBI Taxonomy" id="30522"/>
    <lineage>
        <taxon>Eukaryota</taxon>
        <taxon>Metazoa</taxon>
        <taxon>Chordata</taxon>
        <taxon>Craniata</taxon>
        <taxon>Vertebrata</taxon>
        <taxon>Euteleostomi</taxon>
        <taxon>Mammalia</taxon>
        <taxon>Eutheria</taxon>
        <taxon>Laurasiatheria</taxon>
        <taxon>Artiodactyla</taxon>
        <taxon>Ruminantia</taxon>
        <taxon>Pecora</taxon>
        <taxon>Bovidae</taxon>
        <taxon>Bovinae</taxon>
        <taxon>Bos</taxon>
    </lineage>
</organism>
<evidence type="ECO:0000256" key="12">
    <source>
        <dbReference type="SAM" id="SignalP"/>
    </source>
</evidence>
<evidence type="ECO:0000256" key="9">
    <source>
        <dbReference type="ARBA" id="ARBA00023180"/>
    </source>
</evidence>